<gene>
    <name evidence="2" type="ORF">B841_03010</name>
</gene>
<dbReference type="EMBL" id="CP003924">
    <property type="protein sequence ID" value="AGS34085.1"/>
    <property type="molecule type" value="Genomic_DNA"/>
</dbReference>
<proteinExistence type="predicted"/>
<dbReference type="Gene3D" id="3.40.190.10">
    <property type="entry name" value="Periplasmic binding protein-like II"/>
    <property type="match status" value="1"/>
</dbReference>
<dbReference type="GO" id="GO:0043190">
    <property type="term" value="C:ATP-binding cassette (ABC) transporter complex"/>
    <property type="evidence" value="ECO:0007669"/>
    <property type="project" value="InterPro"/>
</dbReference>
<reference evidence="2 3" key="1">
    <citation type="submission" date="2012-11" db="EMBL/GenBank/DDBJ databases">
        <title>The complete genome sequence of Corynebacterium maris Coryn-1 (=DSM 45190).</title>
        <authorList>
            <person name="Schaffert L."/>
            <person name="Albersmeier A."/>
            <person name="Kalinowski J."/>
            <person name="Ruckert C."/>
        </authorList>
    </citation>
    <scope>NUCLEOTIDE SEQUENCE [LARGE SCALE GENOMIC DNA]</scope>
    <source>
        <strain evidence="3">Coryn-1</strain>
    </source>
</reference>
<keyword evidence="3" id="KW-1185">Reference proteome</keyword>
<dbReference type="GO" id="GO:0022857">
    <property type="term" value="F:transmembrane transporter activity"/>
    <property type="evidence" value="ECO:0007669"/>
    <property type="project" value="InterPro"/>
</dbReference>
<evidence type="ECO:0000313" key="2">
    <source>
        <dbReference type="EMBL" id="AGS34085.1"/>
    </source>
</evidence>
<sequence>MFGRDTPHTADPRENVVMSESTEPIILGRINESFHQVAAAVVEEVLLRLGHQVQVHEGPHPEMYPKIASGEHHLFADAWLPGGHAVYWEQIKDSVVEIAELYDGGRFFWAVPGYVPEDVATSLEDLARPEVAERFTTRTVQGTGSYAGLTMMGNDLLQTYGLDALGWEQPSGDIHQVIDTVNRRYAAGDWFVTPLWQPMFLNEVHDLRPLADPRGAFPAPDRASLLAHGAAWERLPERTREVLGRINYSVDDVNQMDLFMNVDGMDVLPAVRAWADRHPEKIDAWLK</sequence>
<protein>
    <submittedName>
        <fullName evidence="2">Substrate-binding region of ABC-type glycine betaine transport system</fullName>
    </submittedName>
</protein>
<dbReference type="STRING" id="1224163.B841_03010"/>
<dbReference type="Proteomes" id="UP000015388">
    <property type="component" value="Chromosome"/>
</dbReference>
<dbReference type="eggNOG" id="COG2113">
    <property type="taxonomic scope" value="Bacteria"/>
</dbReference>
<dbReference type="KEGG" id="cmd:B841_03010"/>
<dbReference type="AlphaFoldDB" id="S5T0L6"/>
<dbReference type="SUPFAM" id="SSF53850">
    <property type="entry name" value="Periplasmic binding protein-like II"/>
    <property type="match status" value="1"/>
</dbReference>
<dbReference type="Gene3D" id="3.40.190.100">
    <property type="entry name" value="Glycine betaine-binding periplasmic protein, domain 2"/>
    <property type="match status" value="1"/>
</dbReference>
<feature type="domain" description="ABC-type glycine betaine transport system substrate-binding" evidence="1">
    <location>
        <begin position="24"/>
        <end position="275"/>
    </location>
</feature>
<organism evidence="2 3">
    <name type="scientific">Corynebacterium maris DSM 45190</name>
    <dbReference type="NCBI Taxonomy" id="1224163"/>
    <lineage>
        <taxon>Bacteria</taxon>
        <taxon>Bacillati</taxon>
        <taxon>Actinomycetota</taxon>
        <taxon>Actinomycetes</taxon>
        <taxon>Mycobacteriales</taxon>
        <taxon>Corynebacteriaceae</taxon>
        <taxon>Corynebacterium</taxon>
    </lineage>
</organism>
<dbReference type="HOGENOM" id="CLU_008673_1_2_11"/>
<dbReference type="InterPro" id="IPR007210">
    <property type="entry name" value="ABC_Gly_betaine_transp_sub-bd"/>
</dbReference>
<accession>S5T0L6</accession>
<dbReference type="Pfam" id="PF04069">
    <property type="entry name" value="OpuAC"/>
    <property type="match status" value="1"/>
</dbReference>
<dbReference type="PATRIC" id="fig|1224163.3.peg.604"/>
<dbReference type="OrthoDB" id="9787902at2"/>
<evidence type="ECO:0000259" key="1">
    <source>
        <dbReference type="Pfam" id="PF04069"/>
    </source>
</evidence>
<name>S5T0L6_9CORY</name>
<evidence type="ECO:0000313" key="3">
    <source>
        <dbReference type="Proteomes" id="UP000015388"/>
    </source>
</evidence>